<keyword evidence="9 13" id="KW-0694">RNA-binding</keyword>
<dbReference type="EMBL" id="DXGG01000120">
    <property type="protein sequence ID" value="HIW87324.1"/>
    <property type="molecule type" value="Genomic_DNA"/>
</dbReference>
<dbReference type="EC" id="6.1.1.3" evidence="13"/>
<dbReference type="SMART" id="SM00863">
    <property type="entry name" value="tRNA_SAD"/>
    <property type="match status" value="1"/>
</dbReference>
<comment type="cofactor">
    <cofactor evidence="13">
        <name>Zn(2+)</name>
        <dbReference type="ChEBI" id="CHEBI:29105"/>
    </cofactor>
    <text evidence="13">Binds 1 zinc ion per subunit.</text>
</comment>
<dbReference type="Gene3D" id="3.30.930.10">
    <property type="entry name" value="Bira Bifunctional Protein, Domain 2"/>
    <property type="match status" value="1"/>
</dbReference>
<keyword evidence="10 13" id="KW-0648">Protein biosynthesis</keyword>
<dbReference type="Proteomes" id="UP000824267">
    <property type="component" value="Unassembled WGS sequence"/>
</dbReference>
<dbReference type="NCBIfam" id="TIGR00418">
    <property type="entry name" value="thrS"/>
    <property type="match status" value="1"/>
</dbReference>
<comment type="similarity">
    <text evidence="1 13">Belongs to the class-II aminoacyl-tRNA synthetase family.</text>
</comment>
<dbReference type="HAMAP" id="MF_00184">
    <property type="entry name" value="Thr_tRNA_synth"/>
    <property type="match status" value="1"/>
</dbReference>
<comment type="caution">
    <text evidence="13">Lacks conserved residue(s) required for the propagation of feature annotation.</text>
</comment>
<keyword evidence="7 13" id="KW-0862">Zinc</keyword>
<organism evidence="16 17">
    <name type="scientific">Candidatus Onthomorpha intestinigallinarum</name>
    <dbReference type="NCBI Taxonomy" id="2840880"/>
    <lineage>
        <taxon>Bacteria</taxon>
        <taxon>Pseudomonadati</taxon>
        <taxon>Bacteroidota</taxon>
        <taxon>Bacteroidia</taxon>
        <taxon>Bacteroidales</taxon>
        <taxon>Candidatus Onthomorpha</taxon>
    </lineage>
</organism>
<evidence type="ECO:0000256" key="7">
    <source>
        <dbReference type="ARBA" id="ARBA00022833"/>
    </source>
</evidence>
<dbReference type="Pfam" id="PF02824">
    <property type="entry name" value="TGS"/>
    <property type="match status" value="1"/>
</dbReference>
<dbReference type="Pfam" id="PF07973">
    <property type="entry name" value="tRNA_SAD"/>
    <property type="match status" value="1"/>
</dbReference>
<feature type="binding site" evidence="13">
    <location>
        <position position="388"/>
    </location>
    <ligand>
        <name>Zn(2+)</name>
        <dbReference type="ChEBI" id="CHEBI:29105"/>
        <note>catalytic</note>
    </ligand>
</feature>
<dbReference type="Gene3D" id="3.30.980.10">
    <property type="entry name" value="Threonyl-trna Synthetase, Chain A, domain 2"/>
    <property type="match status" value="1"/>
</dbReference>
<dbReference type="GO" id="GO:0006435">
    <property type="term" value="P:threonyl-tRNA aminoacylation"/>
    <property type="evidence" value="ECO:0007669"/>
    <property type="project" value="UniProtKB-UniRule"/>
</dbReference>
<dbReference type="PANTHER" id="PTHR11451">
    <property type="entry name" value="THREONINE-TRNA LIGASE"/>
    <property type="match status" value="1"/>
</dbReference>
<dbReference type="InterPro" id="IPR002320">
    <property type="entry name" value="Thr-tRNA-ligase_IIa"/>
</dbReference>
<keyword evidence="3 13" id="KW-0820">tRNA-binding</keyword>
<evidence type="ECO:0000256" key="9">
    <source>
        <dbReference type="ARBA" id="ARBA00022884"/>
    </source>
</evidence>
<dbReference type="GO" id="GO:0005737">
    <property type="term" value="C:cytoplasm"/>
    <property type="evidence" value="ECO:0007669"/>
    <property type="project" value="UniProtKB-SubCell"/>
</dbReference>
<dbReference type="Pfam" id="PF03129">
    <property type="entry name" value="HGTP_anticodon"/>
    <property type="match status" value="1"/>
</dbReference>
<dbReference type="PANTHER" id="PTHR11451:SF44">
    <property type="entry name" value="THREONINE--TRNA LIGASE, CHLOROPLASTIC_MITOCHONDRIAL 2"/>
    <property type="match status" value="1"/>
</dbReference>
<keyword evidence="5 13" id="KW-0479">Metal-binding</keyword>
<name>A0A9D1RGN3_9BACT</name>
<dbReference type="FunFam" id="3.30.930.10:FF:000002">
    <property type="entry name" value="Threonine--tRNA ligase"/>
    <property type="match status" value="1"/>
</dbReference>
<dbReference type="InterPro" id="IPR002314">
    <property type="entry name" value="aa-tRNA-synt_IIb"/>
</dbReference>
<evidence type="ECO:0000313" key="17">
    <source>
        <dbReference type="Proteomes" id="UP000824267"/>
    </source>
</evidence>
<dbReference type="InterPro" id="IPR033728">
    <property type="entry name" value="ThrRS_core"/>
</dbReference>
<dbReference type="InterPro" id="IPR004154">
    <property type="entry name" value="Anticodon-bd"/>
</dbReference>
<dbReference type="InterPro" id="IPR004095">
    <property type="entry name" value="TGS"/>
</dbReference>
<evidence type="ECO:0000256" key="5">
    <source>
        <dbReference type="ARBA" id="ARBA00022723"/>
    </source>
</evidence>
<evidence type="ECO:0000256" key="10">
    <source>
        <dbReference type="ARBA" id="ARBA00022917"/>
    </source>
</evidence>
<evidence type="ECO:0000256" key="4">
    <source>
        <dbReference type="ARBA" id="ARBA00022598"/>
    </source>
</evidence>
<dbReference type="SUPFAM" id="SSF81271">
    <property type="entry name" value="TGS-like"/>
    <property type="match status" value="1"/>
</dbReference>
<dbReference type="GO" id="GO:0046872">
    <property type="term" value="F:metal ion binding"/>
    <property type="evidence" value="ECO:0007669"/>
    <property type="project" value="UniProtKB-KW"/>
</dbReference>
<dbReference type="InterPro" id="IPR036621">
    <property type="entry name" value="Anticodon-bd_dom_sf"/>
</dbReference>
<dbReference type="InterPro" id="IPR012675">
    <property type="entry name" value="Beta-grasp_dom_sf"/>
</dbReference>
<dbReference type="Gene3D" id="3.10.20.30">
    <property type="match status" value="1"/>
</dbReference>
<comment type="subunit">
    <text evidence="13">Homodimer.</text>
</comment>
<keyword evidence="11 13" id="KW-0030">Aminoacyl-tRNA synthetase</keyword>
<dbReference type="PROSITE" id="PS51880">
    <property type="entry name" value="TGS"/>
    <property type="match status" value="1"/>
</dbReference>
<comment type="caution">
    <text evidence="16">The sequence shown here is derived from an EMBL/GenBank/DDBJ whole genome shotgun (WGS) entry which is preliminary data.</text>
</comment>
<dbReference type="CDD" id="cd01667">
    <property type="entry name" value="TGS_ThrRS"/>
    <property type="match status" value="1"/>
</dbReference>
<dbReference type="SUPFAM" id="SSF52954">
    <property type="entry name" value="Class II aaRS ABD-related"/>
    <property type="match status" value="1"/>
</dbReference>
<dbReference type="FunFam" id="3.30.980.10:FF:000005">
    <property type="entry name" value="Threonyl-tRNA synthetase, mitochondrial"/>
    <property type="match status" value="1"/>
</dbReference>
<comment type="catalytic activity">
    <reaction evidence="12 13">
        <text>tRNA(Thr) + L-threonine + ATP = L-threonyl-tRNA(Thr) + AMP + diphosphate + H(+)</text>
        <dbReference type="Rhea" id="RHEA:24624"/>
        <dbReference type="Rhea" id="RHEA-COMP:9670"/>
        <dbReference type="Rhea" id="RHEA-COMP:9704"/>
        <dbReference type="ChEBI" id="CHEBI:15378"/>
        <dbReference type="ChEBI" id="CHEBI:30616"/>
        <dbReference type="ChEBI" id="CHEBI:33019"/>
        <dbReference type="ChEBI" id="CHEBI:57926"/>
        <dbReference type="ChEBI" id="CHEBI:78442"/>
        <dbReference type="ChEBI" id="CHEBI:78534"/>
        <dbReference type="ChEBI" id="CHEBI:456215"/>
        <dbReference type="EC" id="6.1.1.3"/>
    </reaction>
</comment>
<reference evidence="16" key="1">
    <citation type="journal article" date="2021" name="PeerJ">
        <title>Extensive microbial diversity within the chicken gut microbiome revealed by metagenomics and culture.</title>
        <authorList>
            <person name="Gilroy R."/>
            <person name="Ravi A."/>
            <person name="Getino M."/>
            <person name="Pursley I."/>
            <person name="Horton D.L."/>
            <person name="Alikhan N.F."/>
            <person name="Baker D."/>
            <person name="Gharbi K."/>
            <person name="Hall N."/>
            <person name="Watson M."/>
            <person name="Adriaenssens E.M."/>
            <person name="Foster-Nyarko E."/>
            <person name="Jarju S."/>
            <person name="Secka A."/>
            <person name="Antonio M."/>
            <person name="Oren A."/>
            <person name="Chaudhuri R.R."/>
            <person name="La Ragione R."/>
            <person name="Hildebrand F."/>
            <person name="Pallen M.J."/>
        </authorList>
    </citation>
    <scope>NUCLEOTIDE SEQUENCE</scope>
    <source>
        <strain evidence="16">Gambia16-930</strain>
    </source>
</reference>
<dbReference type="Gene3D" id="3.40.50.800">
    <property type="entry name" value="Anticodon-binding domain"/>
    <property type="match status" value="1"/>
</dbReference>
<sequence>MINITLPDGSVKQFESGVTASDIAKSISEGLARNVLCASVNGKIVELNRAIDEDASVKLHTWNDAEGKQTFWHSSAHLMASAVLELYPNAKFGIGPAIENGFYYDIDFGEDVLSSEDFAKIEAKMSEIAKSGVTLKRVEKSKAEALEYFGKRGETYKVELINDLEDGTITFYESGNFTDLCRGPHLVDFSPIKAIKILSLAGAYWRGDEKRKQLTRLYAITFPKKKELDEYLALLEEAKKRDHRKLGKELELFAFSKNVGQGLPLWLPKGTELRQRLENFLKKVQREYGYQQVMTPHIGDVNLYKTSGHYQKYGQDSFRTITTPFEGEEYMLKPMNCPHHVEIYKTKPRSYKDLPLRLAEFGTVYRYEQSGELHGLTRVRSFTQDDAHIFCTPEQLKDEFCKVIDIVLYIFRTLKFDNFTAQISLRDPDNKEKYIGSDEIWAKAENAIIEASKERGLKTVTEIGEAAFYGPKLDFMVKDAIGRKWQLGTIQVDYNLPERFELEYTGKDNQKHRPIMIHRAPFGSMERFVAVLIEHTAGVFPLWLTPEQFILLPISEKYEQYAKKVLSLLARFDLRGSIDDRNEKTGKKIRDAEISKIPFMLIVGEKEEAENSVSVRRHGEGDMGSMSIEEFARMVNKMVKEELE</sequence>
<dbReference type="InterPro" id="IPR006195">
    <property type="entry name" value="aa-tRNA-synth_II"/>
</dbReference>
<evidence type="ECO:0000256" key="6">
    <source>
        <dbReference type="ARBA" id="ARBA00022741"/>
    </source>
</evidence>
<dbReference type="Gene3D" id="3.30.54.20">
    <property type="match status" value="1"/>
</dbReference>
<dbReference type="FunFam" id="3.30.54.20:FF:000002">
    <property type="entry name" value="Threonine--tRNA ligase"/>
    <property type="match status" value="1"/>
</dbReference>
<evidence type="ECO:0000259" key="15">
    <source>
        <dbReference type="PROSITE" id="PS51880"/>
    </source>
</evidence>
<dbReference type="InterPro" id="IPR012676">
    <property type="entry name" value="TGS-like"/>
</dbReference>
<dbReference type="InterPro" id="IPR047246">
    <property type="entry name" value="ThrRS_anticodon"/>
</dbReference>
<keyword evidence="4 13" id="KW-0436">Ligase</keyword>
<evidence type="ECO:0000256" key="13">
    <source>
        <dbReference type="HAMAP-Rule" id="MF_00184"/>
    </source>
</evidence>
<comment type="subcellular location">
    <subcellularLocation>
        <location evidence="13">Cytoplasm</location>
    </subcellularLocation>
</comment>
<keyword evidence="2 13" id="KW-0963">Cytoplasm</keyword>
<dbReference type="GO" id="GO:0005524">
    <property type="term" value="F:ATP binding"/>
    <property type="evidence" value="ECO:0007669"/>
    <property type="project" value="UniProtKB-UniRule"/>
</dbReference>
<keyword evidence="8 13" id="KW-0067">ATP-binding</keyword>
<dbReference type="SUPFAM" id="SSF55681">
    <property type="entry name" value="Class II aaRS and biotin synthetases"/>
    <property type="match status" value="1"/>
</dbReference>
<feature type="domain" description="TGS" evidence="15">
    <location>
        <begin position="1"/>
        <end position="61"/>
    </location>
</feature>
<reference evidence="16" key="2">
    <citation type="submission" date="2021-04" db="EMBL/GenBank/DDBJ databases">
        <authorList>
            <person name="Gilroy R."/>
        </authorList>
    </citation>
    <scope>NUCLEOTIDE SEQUENCE</scope>
    <source>
        <strain evidence="16">Gambia16-930</strain>
    </source>
</reference>
<dbReference type="FunFam" id="3.10.20.30:FF:000005">
    <property type="entry name" value="Threonine--tRNA ligase"/>
    <property type="match status" value="1"/>
</dbReference>
<feature type="binding site" evidence="13">
    <location>
        <position position="518"/>
    </location>
    <ligand>
        <name>Zn(2+)</name>
        <dbReference type="ChEBI" id="CHEBI:29105"/>
        <note>catalytic</note>
    </ligand>
</feature>
<evidence type="ECO:0000256" key="11">
    <source>
        <dbReference type="ARBA" id="ARBA00023146"/>
    </source>
</evidence>
<gene>
    <name evidence="13 16" type="primary">thrS</name>
    <name evidence="16" type="ORF">IAC47_03510</name>
</gene>
<dbReference type="CDD" id="cd00771">
    <property type="entry name" value="ThrRS_core"/>
    <property type="match status" value="1"/>
</dbReference>
<dbReference type="PROSITE" id="PS50862">
    <property type="entry name" value="AA_TRNA_LIGASE_II"/>
    <property type="match status" value="1"/>
</dbReference>
<proteinExistence type="inferred from homology"/>
<dbReference type="Pfam" id="PF00587">
    <property type="entry name" value="tRNA-synt_2b"/>
    <property type="match status" value="1"/>
</dbReference>
<dbReference type="AlphaFoldDB" id="A0A9D1RGN3"/>
<evidence type="ECO:0000256" key="3">
    <source>
        <dbReference type="ARBA" id="ARBA00022555"/>
    </source>
</evidence>
<evidence type="ECO:0000256" key="1">
    <source>
        <dbReference type="ARBA" id="ARBA00008226"/>
    </source>
</evidence>
<protein>
    <recommendedName>
        <fullName evidence="13">Threonine--tRNA ligase</fullName>
        <ecNumber evidence="13">6.1.1.3</ecNumber>
    </recommendedName>
    <alternativeName>
        <fullName evidence="13">Threonyl-tRNA synthetase</fullName>
        <shortName evidence="13">ThrRS</shortName>
    </alternativeName>
</protein>
<dbReference type="InterPro" id="IPR018163">
    <property type="entry name" value="Thr/Ala-tRNA-synth_IIc_edit"/>
</dbReference>
<accession>A0A9D1RGN3</accession>
<dbReference type="InterPro" id="IPR012947">
    <property type="entry name" value="tRNA_SAD"/>
</dbReference>
<feature type="binding site" evidence="13">
    <location>
        <position position="337"/>
    </location>
    <ligand>
        <name>Zn(2+)</name>
        <dbReference type="ChEBI" id="CHEBI:29105"/>
        <note>catalytic</note>
    </ligand>
</feature>
<keyword evidence="6 13" id="KW-0547">Nucleotide-binding</keyword>
<evidence type="ECO:0000256" key="8">
    <source>
        <dbReference type="ARBA" id="ARBA00022840"/>
    </source>
</evidence>
<evidence type="ECO:0000256" key="2">
    <source>
        <dbReference type="ARBA" id="ARBA00022490"/>
    </source>
</evidence>
<dbReference type="GO" id="GO:0004829">
    <property type="term" value="F:threonine-tRNA ligase activity"/>
    <property type="evidence" value="ECO:0007669"/>
    <property type="project" value="UniProtKB-UniRule"/>
</dbReference>
<dbReference type="InterPro" id="IPR045864">
    <property type="entry name" value="aa-tRNA-synth_II/BPL/LPL"/>
</dbReference>
<dbReference type="FunFam" id="3.40.50.800:FF:000001">
    <property type="entry name" value="Threonine--tRNA ligase"/>
    <property type="match status" value="1"/>
</dbReference>
<dbReference type="GO" id="GO:0000049">
    <property type="term" value="F:tRNA binding"/>
    <property type="evidence" value="ECO:0007669"/>
    <property type="project" value="UniProtKB-KW"/>
</dbReference>
<evidence type="ECO:0000256" key="12">
    <source>
        <dbReference type="ARBA" id="ARBA00049515"/>
    </source>
</evidence>
<feature type="domain" description="Aminoacyl-transfer RNA synthetases class-II family profile" evidence="14">
    <location>
        <begin position="242"/>
        <end position="541"/>
    </location>
</feature>
<dbReference type="CDD" id="cd00860">
    <property type="entry name" value="ThrRS_anticodon"/>
    <property type="match status" value="1"/>
</dbReference>
<evidence type="ECO:0000259" key="14">
    <source>
        <dbReference type="PROSITE" id="PS50862"/>
    </source>
</evidence>
<dbReference type="SUPFAM" id="SSF55186">
    <property type="entry name" value="ThrRS/AlaRS common domain"/>
    <property type="match status" value="1"/>
</dbReference>
<dbReference type="PRINTS" id="PR01047">
    <property type="entry name" value="TRNASYNTHTHR"/>
</dbReference>
<evidence type="ECO:0000313" key="16">
    <source>
        <dbReference type="EMBL" id="HIW87324.1"/>
    </source>
</evidence>